<name>I0IER0_PHYMF</name>
<reference evidence="3 4" key="1">
    <citation type="submission" date="2012-02" db="EMBL/GenBank/DDBJ databases">
        <title>Complete genome sequence of Phycisphaera mikurensis NBRC 102666.</title>
        <authorList>
            <person name="Ankai A."/>
            <person name="Hosoyama A."/>
            <person name="Terui Y."/>
            <person name="Sekine M."/>
            <person name="Fukai R."/>
            <person name="Kato Y."/>
            <person name="Nakamura S."/>
            <person name="Yamada-Narita S."/>
            <person name="Kawakoshi A."/>
            <person name="Fukunaga Y."/>
            <person name="Yamazaki S."/>
            <person name="Fujita N."/>
        </authorList>
    </citation>
    <scope>NUCLEOTIDE SEQUENCE [LARGE SCALE GENOMIC DNA]</scope>
    <source>
        <strain evidence="4">NBRC 102666 / KCTC 22515 / FYK2301M01</strain>
    </source>
</reference>
<accession>I0IER0</accession>
<dbReference type="EMBL" id="AP012338">
    <property type="protein sequence ID" value="BAM03748.1"/>
    <property type="molecule type" value="Genomic_DNA"/>
</dbReference>
<dbReference type="InterPro" id="IPR013424">
    <property type="entry name" value="Ice-binding_C"/>
</dbReference>
<dbReference type="AlphaFoldDB" id="I0IER0"/>
<dbReference type="Proteomes" id="UP000007881">
    <property type="component" value="Chromosome"/>
</dbReference>
<organism evidence="3 4">
    <name type="scientific">Phycisphaera mikurensis (strain NBRC 102666 / KCTC 22515 / FYK2301M01)</name>
    <dbReference type="NCBI Taxonomy" id="1142394"/>
    <lineage>
        <taxon>Bacteria</taxon>
        <taxon>Pseudomonadati</taxon>
        <taxon>Planctomycetota</taxon>
        <taxon>Phycisphaerae</taxon>
        <taxon>Phycisphaerales</taxon>
        <taxon>Phycisphaeraceae</taxon>
        <taxon>Phycisphaera</taxon>
    </lineage>
</organism>
<protein>
    <recommendedName>
        <fullName evidence="2">Ice-binding protein C-terminal domain-containing protein</fullName>
    </recommendedName>
</protein>
<dbReference type="KEGG" id="phm:PSMK_15890"/>
<dbReference type="RefSeq" id="WP_014436966.1">
    <property type="nucleotide sequence ID" value="NC_017080.1"/>
</dbReference>
<dbReference type="HOGENOM" id="CLU_1293330_0_0_0"/>
<feature type="chain" id="PRO_5003629639" description="Ice-binding protein C-terminal domain-containing protein" evidence="1">
    <location>
        <begin position="22"/>
        <end position="213"/>
    </location>
</feature>
<feature type="domain" description="Ice-binding protein C-terminal" evidence="2">
    <location>
        <begin position="190"/>
        <end position="212"/>
    </location>
</feature>
<dbReference type="NCBIfam" id="TIGR02595">
    <property type="entry name" value="PEP_CTERM"/>
    <property type="match status" value="1"/>
</dbReference>
<proteinExistence type="predicted"/>
<dbReference type="STRING" id="1142394.PSMK_15890"/>
<keyword evidence="4" id="KW-1185">Reference proteome</keyword>
<keyword evidence="1" id="KW-0732">Signal</keyword>
<sequence length="213" mass="21763">MRRLATALAAAVATTGAPALAITITDSGDSGGFYFSSANNVAVYAGKFEVAFDANAYDGDGSTFEDDKAVGTITYDVSNPSLGVPAGELFTEVQLDTSTWDGRANFDGQTLADIYALEVSADGSTFTPATLTFTGDDRPTAGGFAANTAIASGLAAQAVRITLRARGEAAGNPDQNVWSAQLLETRLTTAVPEPASAALLGLGLATLGLRRRG</sequence>
<evidence type="ECO:0000259" key="2">
    <source>
        <dbReference type="Pfam" id="PF07589"/>
    </source>
</evidence>
<evidence type="ECO:0000313" key="3">
    <source>
        <dbReference type="EMBL" id="BAM03748.1"/>
    </source>
</evidence>
<evidence type="ECO:0000313" key="4">
    <source>
        <dbReference type="Proteomes" id="UP000007881"/>
    </source>
</evidence>
<gene>
    <name evidence="3" type="ordered locus">PSMK_15890</name>
</gene>
<dbReference type="Pfam" id="PF07589">
    <property type="entry name" value="PEP-CTERM"/>
    <property type="match status" value="1"/>
</dbReference>
<evidence type="ECO:0000256" key="1">
    <source>
        <dbReference type="SAM" id="SignalP"/>
    </source>
</evidence>
<feature type="signal peptide" evidence="1">
    <location>
        <begin position="1"/>
        <end position="21"/>
    </location>
</feature>